<proteinExistence type="predicted"/>
<dbReference type="InterPro" id="IPR036691">
    <property type="entry name" value="Endo/exonu/phosph_ase_sf"/>
</dbReference>
<dbReference type="Gene3D" id="3.60.10.10">
    <property type="entry name" value="Endonuclease/exonuclease/phosphatase"/>
    <property type="match status" value="1"/>
</dbReference>
<dbReference type="GO" id="GO:0003824">
    <property type="term" value="F:catalytic activity"/>
    <property type="evidence" value="ECO:0007669"/>
    <property type="project" value="InterPro"/>
</dbReference>
<accession>A0A918T8J7</accession>
<evidence type="ECO:0000256" key="1">
    <source>
        <dbReference type="SAM" id="Phobius"/>
    </source>
</evidence>
<keyword evidence="1" id="KW-0472">Membrane</keyword>
<evidence type="ECO:0000259" key="2">
    <source>
        <dbReference type="Pfam" id="PF03372"/>
    </source>
</evidence>
<protein>
    <recommendedName>
        <fullName evidence="2">Endonuclease/exonuclease/phosphatase domain-containing protein</fullName>
    </recommendedName>
</protein>
<dbReference type="InterPro" id="IPR005135">
    <property type="entry name" value="Endo/exonuclease/phosphatase"/>
</dbReference>
<feature type="transmembrane region" description="Helical" evidence="1">
    <location>
        <begin position="84"/>
        <end position="103"/>
    </location>
</feature>
<keyword evidence="4" id="KW-1185">Reference proteome</keyword>
<dbReference type="Proteomes" id="UP000644020">
    <property type="component" value="Unassembled WGS sequence"/>
</dbReference>
<dbReference type="EMBL" id="BMUL01000009">
    <property type="protein sequence ID" value="GHA91056.1"/>
    <property type="molecule type" value="Genomic_DNA"/>
</dbReference>
<evidence type="ECO:0000313" key="3">
    <source>
        <dbReference type="EMBL" id="GHA91056.1"/>
    </source>
</evidence>
<comment type="caution">
    <text evidence="3">The sequence shown here is derived from an EMBL/GenBank/DDBJ whole genome shotgun (WGS) entry which is preliminary data.</text>
</comment>
<gene>
    <name evidence="3" type="ORF">GCM10010305_38570</name>
</gene>
<reference evidence="3" key="1">
    <citation type="journal article" date="2014" name="Int. J. Syst. Evol. Microbiol.">
        <title>Complete genome sequence of Corynebacterium casei LMG S-19264T (=DSM 44701T), isolated from a smear-ripened cheese.</title>
        <authorList>
            <consortium name="US DOE Joint Genome Institute (JGI-PGF)"/>
            <person name="Walter F."/>
            <person name="Albersmeier A."/>
            <person name="Kalinowski J."/>
            <person name="Ruckert C."/>
        </authorList>
    </citation>
    <scope>NUCLEOTIDE SEQUENCE</scope>
    <source>
        <strain evidence="3">JCM 4518</strain>
    </source>
</reference>
<organism evidence="3 4">
    <name type="scientific">Streptomyces termitum</name>
    <dbReference type="NCBI Taxonomy" id="67368"/>
    <lineage>
        <taxon>Bacteria</taxon>
        <taxon>Bacillati</taxon>
        <taxon>Actinomycetota</taxon>
        <taxon>Actinomycetes</taxon>
        <taxon>Kitasatosporales</taxon>
        <taxon>Streptomycetaceae</taxon>
        <taxon>Streptomyces</taxon>
    </lineage>
</organism>
<sequence length="333" mass="35813">MARRERRPDGGGWRAWRRRPGAGPRGRLIALLAVLTAAVTALHRFVPNAGPRLGSLVENFLPWTGALVLVLALCALARRARVALVVLLLPAVVWAVLFGPLLLPDPPVEKRTLRVAQHNVADDNPDPAGTARTLLAADADLIALEELVEPALGVYRKELAARYPYRAVHGTVGLWSRYPITAHRSLDIRPRGVDASWQRALRAVVRTPEGETAVYVAHLPSVRIGAGGLASARRDESAARLGALLSAEELRRVVVAGDLNATVDDRGIAPLTSRLAVPDRGFALSFPEPFPVARIDQVLAGGGSVPRVSTLPSTGSDHRPLLALITWDAPDRR</sequence>
<name>A0A918T8J7_9ACTN</name>
<keyword evidence="1" id="KW-1133">Transmembrane helix</keyword>
<dbReference type="Pfam" id="PF03372">
    <property type="entry name" value="Exo_endo_phos"/>
    <property type="match status" value="1"/>
</dbReference>
<evidence type="ECO:0000313" key="4">
    <source>
        <dbReference type="Proteomes" id="UP000644020"/>
    </source>
</evidence>
<dbReference type="SUPFAM" id="SSF56219">
    <property type="entry name" value="DNase I-like"/>
    <property type="match status" value="1"/>
</dbReference>
<feature type="domain" description="Endonuclease/exonuclease/phosphatase" evidence="2">
    <location>
        <begin position="117"/>
        <end position="318"/>
    </location>
</feature>
<keyword evidence="1" id="KW-0812">Transmembrane</keyword>
<dbReference type="AlphaFoldDB" id="A0A918T8J7"/>
<dbReference type="RefSeq" id="WP_308434030.1">
    <property type="nucleotide sequence ID" value="NZ_BMUL01000009.1"/>
</dbReference>
<reference evidence="3" key="2">
    <citation type="submission" date="2020-09" db="EMBL/GenBank/DDBJ databases">
        <authorList>
            <person name="Sun Q."/>
            <person name="Ohkuma M."/>
        </authorList>
    </citation>
    <scope>NUCLEOTIDE SEQUENCE</scope>
    <source>
        <strain evidence="3">JCM 4518</strain>
    </source>
</reference>
<feature type="transmembrane region" description="Helical" evidence="1">
    <location>
        <begin position="60"/>
        <end position="77"/>
    </location>
</feature>